<protein>
    <submittedName>
        <fullName evidence="4">Glycosyltransferase family 4 protein</fullName>
    </submittedName>
</protein>
<dbReference type="Gene3D" id="3.40.50.2000">
    <property type="entry name" value="Glycogen Phosphorylase B"/>
    <property type="match status" value="2"/>
</dbReference>
<reference evidence="4 5" key="1">
    <citation type="submission" date="2019-06" db="EMBL/GenBank/DDBJ databases">
        <authorList>
            <person name="Livingstone P."/>
            <person name="Whitworth D."/>
        </authorList>
    </citation>
    <scope>NUCLEOTIDE SEQUENCE [LARGE SCALE GENOMIC DNA]</scope>
    <source>
        <strain evidence="4 5">AM401</strain>
    </source>
</reference>
<accession>A0A540WUT7</accession>
<evidence type="ECO:0000256" key="1">
    <source>
        <dbReference type="ARBA" id="ARBA00022679"/>
    </source>
</evidence>
<feature type="domain" description="Glycosyltransferase subfamily 4-like N-terminal" evidence="3">
    <location>
        <begin position="23"/>
        <end position="167"/>
    </location>
</feature>
<dbReference type="Proteomes" id="UP000315369">
    <property type="component" value="Unassembled WGS sequence"/>
</dbReference>
<feature type="domain" description="Glycosyl transferase family 1" evidence="2">
    <location>
        <begin position="187"/>
        <end position="343"/>
    </location>
</feature>
<dbReference type="PANTHER" id="PTHR46401">
    <property type="entry name" value="GLYCOSYLTRANSFERASE WBBK-RELATED"/>
    <property type="match status" value="1"/>
</dbReference>
<dbReference type="EMBL" id="VIFM01000128">
    <property type="protein sequence ID" value="TQF12697.1"/>
    <property type="molecule type" value="Genomic_DNA"/>
</dbReference>
<keyword evidence="1 4" id="KW-0808">Transferase</keyword>
<comment type="caution">
    <text evidence="4">The sequence shown here is derived from an EMBL/GenBank/DDBJ whole genome shotgun (WGS) entry which is preliminary data.</text>
</comment>
<dbReference type="Pfam" id="PF00534">
    <property type="entry name" value="Glycos_transf_1"/>
    <property type="match status" value="1"/>
</dbReference>
<dbReference type="GO" id="GO:0016757">
    <property type="term" value="F:glycosyltransferase activity"/>
    <property type="evidence" value="ECO:0007669"/>
    <property type="project" value="InterPro"/>
</dbReference>
<dbReference type="CDD" id="cd03809">
    <property type="entry name" value="GT4_MtfB-like"/>
    <property type="match status" value="1"/>
</dbReference>
<dbReference type="InterPro" id="IPR028098">
    <property type="entry name" value="Glyco_trans_4-like_N"/>
</dbReference>
<evidence type="ECO:0000313" key="4">
    <source>
        <dbReference type="EMBL" id="TQF12697.1"/>
    </source>
</evidence>
<dbReference type="PANTHER" id="PTHR46401:SF2">
    <property type="entry name" value="GLYCOSYLTRANSFERASE WBBK-RELATED"/>
    <property type="match status" value="1"/>
</dbReference>
<evidence type="ECO:0000259" key="3">
    <source>
        <dbReference type="Pfam" id="PF13439"/>
    </source>
</evidence>
<dbReference type="Pfam" id="PF13439">
    <property type="entry name" value="Glyco_transf_4"/>
    <property type="match status" value="1"/>
</dbReference>
<dbReference type="RefSeq" id="WP_141645577.1">
    <property type="nucleotide sequence ID" value="NZ_VIFM01000128.1"/>
</dbReference>
<name>A0A540WUT7_9BACT</name>
<dbReference type="AlphaFoldDB" id="A0A540WUT7"/>
<sequence length="367" mass="40192">MRRTVSTGPIAFDATLWDEPTTGIGLYTRCLAGALEAKGVRLEKLGARGSGDHPRGASGRTAWTLARLPRVLERSKPALYHALGNFNLPLTRIPGTAYVLTVLDLIPLIMPDTVSAKFRWQFRLWLSRSLMLADRVVCISERTRQDLLERFPEVESRAVVVPIGVDHVHAPVLDATSVDFLRALALPKDFVLYAGSLDVRKNVDLVLDAMERLKAQGRPASLVLAGQSWFGSGRVESRIARLRSEGLDIRPLGYQSEPVFYELMRRAALFVFPSRYEGFGLPPLEAMRLGTPAIVSTAGSLPEVCGSAALAVSPDDAEGLAEAIHRLLRSPGERGALAKKGRARAAEFTWERTAEGTLAVYEAALRR</sequence>
<dbReference type="OrthoDB" id="9767517at2"/>
<dbReference type="InterPro" id="IPR001296">
    <property type="entry name" value="Glyco_trans_1"/>
</dbReference>
<organism evidence="4 5">
    <name type="scientific">Myxococcus llanfairpwllgwyngyllgogerychwyrndrobwllllantysiliogogogochensis</name>
    <dbReference type="NCBI Taxonomy" id="2590453"/>
    <lineage>
        <taxon>Bacteria</taxon>
        <taxon>Pseudomonadati</taxon>
        <taxon>Myxococcota</taxon>
        <taxon>Myxococcia</taxon>
        <taxon>Myxococcales</taxon>
        <taxon>Cystobacterineae</taxon>
        <taxon>Myxococcaceae</taxon>
        <taxon>Myxococcus</taxon>
    </lineage>
</organism>
<keyword evidence="5" id="KW-1185">Reference proteome</keyword>
<dbReference type="GO" id="GO:0009103">
    <property type="term" value="P:lipopolysaccharide biosynthetic process"/>
    <property type="evidence" value="ECO:0007669"/>
    <property type="project" value="TreeGrafter"/>
</dbReference>
<dbReference type="SUPFAM" id="SSF53756">
    <property type="entry name" value="UDP-Glycosyltransferase/glycogen phosphorylase"/>
    <property type="match status" value="1"/>
</dbReference>
<gene>
    <name evidence="4" type="ORF">FJV41_27690</name>
</gene>
<evidence type="ECO:0000259" key="2">
    <source>
        <dbReference type="Pfam" id="PF00534"/>
    </source>
</evidence>
<proteinExistence type="predicted"/>
<evidence type="ECO:0000313" key="5">
    <source>
        <dbReference type="Proteomes" id="UP000315369"/>
    </source>
</evidence>